<evidence type="ECO:0000256" key="5">
    <source>
        <dbReference type="ARBA" id="ARBA00022741"/>
    </source>
</evidence>
<dbReference type="InterPro" id="IPR027417">
    <property type="entry name" value="P-loop_NTPase"/>
</dbReference>
<dbReference type="AlphaFoldDB" id="A0A8J6TII8"/>
<keyword evidence="6 12" id="KW-0067">ATP-binding</keyword>
<reference evidence="12 13" key="1">
    <citation type="submission" date="2020-08" db="EMBL/GenBank/DDBJ databases">
        <title>Bridging the membrane lipid divide: bacteria of the FCB group superphylum have the potential to synthesize archaeal ether lipids.</title>
        <authorList>
            <person name="Villanueva L."/>
            <person name="Von Meijenfeldt F.A.B."/>
            <person name="Westbye A.B."/>
            <person name="Yadav S."/>
            <person name="Hopmans E.C."/>
            <person name="Dutilh B.E."/>
            <person name="Sinninghe Damste J.S."/>
        </authorList>
    </citation>
    <scope>NUCLEOTIDE SEQUENCE [LARGE SCALE GENOMIC DNA]</scope>
    <source>
        <strain evidence="12">NIOZ-UU36</strain>
    </source>
</reference>
<evidence type="ECO:0000313" key="12">
    <source>
        <dbReference type="EMBL" id="MBC8334994.1"/>
    </source>
</evidence>
<dbReference type="PROSITE" id="PS00211">
    <property type="entry name" value="ABC_TRANSPORTER_1"/>
    <property type="match status" value="1"/>
</dbReference>
<dbReference type="InterPro" id="IPR003439">
    <property type="entry name" value="ABC_transporter-like_ATP-bd"/>
</dbReference>
<dbReference type="Gene3D" id="1.20.1560.10">
    <property type="entry name" value="ABC transporter type 1, transmembrane domain"/>
    <property type="match status" value="1"/>
</dbReference>
<dbReference type="EMBL" id="JACNJN010000086">
    <property type="protein sequence ID" value="MBC8334994.1"/>
    <property type="molecule type" value="Genomic_DNA"/>
</dbReference>
<dbReference type="GO" id="GO:0005886">
    <property type="term" value="C:plasma membrane"/>
    <property type="evidence" value="ECO:0007669"/>
    <property type="project" value="UniProtKB-SubCell"/>
</dbReference>
<dbReference type="FunFam" id="3.40.50.300:FF:000221">
    <property type="entry name" value="Multidrug ABC transporter ATP-binding protein"/>
    <property type="match status" value="1"/>
</dbReference>
<feature type="transmembrane region" description="Helical" evidence="9">
    <location>
        <begin position="128"/>
        <end position="152"/>
    </location>
</feature>
<evidence type="ECO:0000256" key="3">
    <source>
        <dbReference type="ARBA" id="ARBA00022475"/>
    </source>
</evidence>
<keyword evidence="5" id="KW-0547">Nucleotide-binding</keyword>
<dbReference type="InterPro" id="IPR036640">
    <property type="entry name" value="ABC1_TM_sf"/>
</dbReference>
<dbReference type="GO" id="GO:0005524">
    <property type="term" value="F:ATP binding"/>
    <property type="evidence" value="ECO:0007669"/>
    <property type="project" value="UniProtKB-KW"/>
</dbReference>
<dbReference type="PROSITE" id="PS50929">
    <property type="entry name" value="ABC_TM1F"/>
    <property type="match status" value="1"/>
</dbReference>
<accession>A0A8J6TII8</accession>
<evidence type="ECO:0000256" key="8">
    <source>
        <dbReference type="ARBA" id="ARBA00023136"/>
    </source>
</evidence>
<name>A0A8J6TII8_9CHLR</name>
<dbReference type="InterPro" id="IPR003593">
    <property type="entry name" value="AAA+_ATPase"/>
</dbReference>
<evidence type="ECO:0000256" key="4">
    <source>
        <dbReference type="ARBA" id="ARBA00022692"/>
    </source>
</evidence>
<evidence type="ECO:0000256" key="1">
    <source>
        <dbReference type="ARBA" id="ARBA00004651"/>
    </source>
</evidence>
<evidence type="ECO:0000256" key="9">
    <source>
        <dbReference type="SAM" id="Phobius"/>
    </source>
</evidence>
<evidence type="ECO:0000256" key="2">
    <source>
        <dbReference type="ARBA" id="ARBA00022448"/>
    </source>
</evidence>
<feature type="domain" description="ABC transporter" evidence="10">
    <location>
        <begin position="335"/>
        <end position="570"/>
    </location>
</feature>
<dbReference type="CDD" id="cd18542">
    <property type="entry name" value="ABC_6TM_YknU_like"/>
    <property type="match status" value="1"/>
</dbReference>
<dbReference type="GO" id="GO:0015421">
    <property type="term" value="F:ABC-type oligopeptide transporter activity"/>
    <property type="evidence" value="ECO:0007669"/>
    <property type="project" value="TreeGrafter"/>
</dbReference>
<protein>
    <submittedName>
        <fullName evidence="12">ABC transporter ATP-binding protein</fullName>
    </submittedName>
</protein>
<comment type="caution">
    <text evidence="12">The sequence shown here is derived from an EMBL/GenBank/DDBJ whole genome shotgun (WGS) entry which is preliminary data.</text>
</comment>
<dbReference type="InterPro" id="IPR039421">
    <property type="entry name" value="Type_1_exporter"/>
</dbReference>
<dbReference type="GO" id="GO:0016887">
    <property type="term" value="F:ATP hydrolysis activity"/>
    <property type="evidence" value="ECO:0007669"/>
    <property type="project" value="InterPro"/>
</dbReference>
<comment type="subcellular location">
    <subcellularLocation>
        <location evidence="1">Cell membrane</location>
        <topology evidence="1">Multi-pass membrane protein</topology>
    </subcellularLocation>
</comment>
<proteinExistence type="predicted"/>
<dbReference type="Pfam" id="PF00005">
    <property type="entry name" value="ABC_tran"/>
    <property type="match status" value="1"/>
</dbReference>
<gene>
    <name evidence="12" type="ORF">H8E29_07010</name>
</gene>
<keyword evidence="8 9" id="KW-0472">Membrane</keyword>
<keyword evidence="4 9" id="KW-0812">Transmembrane</keyword>
<feature type="transmembrane region" description="Helical" evidence="9">
    <location>
        <begin position="54"/>
        <end position="75"/>
    </location>
</feature>
<evidence type="ECO:0000259" key="11">
    <source>
        <dbReference type="PROSITE" id="PS50929"/>
    </source>
</evidence>
<dbReference type="PROSITE" id="PS50893">
    <property type="entry name" value="ABC_TRANSPORTER_2"/>
    <property type="match status" value="1"/>
</dbReference>
<dbReference type="InterPro" id="IPR017871">
    <property type="entry name" value="ABC_transporter-like_CS"/>
</dbReference>
<dbReference type="SUPFAM" id="SSF90123">
    <property type="entry name" value="ABC transporter transmembrane region"/>
    <property type="match status" value="1"/>
</dbReference>
<feature type="domain" description="ABC transmembrane type-1" evidence="11">
    <location>
        <begin position="19"/>
        <end position="301"/>
    </location>
</feature>
<dbReference type="Pfam" id="PF00664">
    <property type="entry name" value="ABC_membrane"/>
    <property type="match status" value="1"/>
</dbReference>
<dbReference type="SUPFAM" id="SSF52540">
    <property type="entry name" value="P-loop containing nucleoside triphosphate hydrolases"/>
    <property type="match status" value="1"/>
</dbReference>
<dbReference type="PANTHER" id="PTHR43394:SF1">
    <property type="entry name" value="ATP-BINDING CASSETTE SUB-FAMILY B MEMBER 10, MITOCHONDRIAL"/>
    <property type="match status" value="1"/>
</dbReference>
<keyword evidence="7 9" id="KW-1133">Transmembrane helix</keyword>
<dbReference type="SMART" id="SM00382">
    <property type="entry name" value="AAA"/>
    <property type="match status" value="1"/>
</dbReference>
<evidence type="ECO:0000259" key="10">
    <source>
        <dbReference type="PROSITE" id="PS50893"/>
    </source>
</evidence>
<sequence>MTGIKRTFTYLQKYLLPTAGALLSLLLVNAANLVSPKLLQRLIDDGISDLNMDVVWGVVIALIGVAAVRGIFNFLQGYLGEVTSQGVAYELRNSIFEKLQNLSFSYHDRSHTGKLMTRMTSDVELVRMFLGSGLLHLVSAIFLLIGTIVMLFTLNWKLTLLVMLILPGVGLIFMIFVKKIMPMSRIVQQKLGTLNTILQENLAGMRIVKAFAREGYEIERYGTANIDLLDANISMIKLFTAFFPLVFFMGNIGMVIVIGMGGLLVINGTLTLGELVAFTGYLIYLLMPMFMMGMIGAMLSRAEASAQRLFDVLDAKSEVEDAPDAISLPKVEGRVELRDVRFRYIGAESDVVKDLSFVAEPGETIAILGQTGAGKSSIITLIPRFYDVSDGAVLIDGKDIREVTLDSLRSQIGIVLQETTLFTGTIRENIAYGRPEATLEEVTAVAQAAQAHEFILEQAEGYDTPVGERGVGLSGGQKQRIAIARALLLDPRILIMDDSTSSVDAETEYKIQQALEELQKGRTTFIIAQRISTVRSADKILLLDKGALAAEGTHKELQETSELYMEILETQFAGQED</sequence>
<dbReference type="Proteomes" id="UP000614469">
    <property type="component" value="Unassembled WGS sequence"/>
</dbReference>
<keyword evidence="2" id="KW-0813">Transport</keyword>
<evidence type="ECO:0000313" key="13">
    <source>
        <dbReference type="Proteomes" id="UP000614469"/>
    </source>
</evidence>
<dbReference type="InterPro" id="IPR011527">
    <property type="entry name" value="ABC1_TM_dom"/>
</dbReference>
<evidence type="ECO:0000256" key="6">
    <source>
        <dbReference type="ARBA" id="ARBA00022840"/>
    </source>
</evidence>
<dbReference type="PANTHER" id="PTHR43394">
    <property type="entry name" value="ATP-DEPENDENT PERMEASE MDL1, MITOCHONDRIAL"/>
    <property type="match status" value="1"/>
</dbReference>
<dbReference type="Gene3D" id="3.40.50.300">
    <property type="entry name" value="P-loop containing nucleotide triphosphate hydrolases"/>
    <property type="match status" value="1"/>
</dbReference>
<evidence type="ECO:0000256" key="7">
    <source>
        <dbReference type="ARBA" id="ARBA00022989"/>
    </source>
</evidence>
<feature type="transmembrane region" description="Helical" evidence="9">
    <location>
        <begin position="242"/>
        <end position="266"/>
    </location>
</feature>
<feature type="transmembrane region" description="Helical" evidence="9">
    <location>
        <begin position="278"/>
        <end position="299"/>
    </location>
</feature>
<keyword evidence="3" id="KW-1003">Cell membrane</keyword>
<organism evidence="12 13">
    <name type="scientific">Candidatus Desulfolinea nitratireducens</name>
    <dbReference type="NCBI Taxonomy" id="2841698"/>
    <lineage>
        <taxon>Bacteria</taxon>
        <taxon>Bacillati</taxon>
        <taxon>Chloroflexota</taxon>
        <taxon>Anaerolineae</taxon>
        <taxon>Anaerolineales</taxon>
        <taxon>Anaerolineales incertae sedis</taxon>
        <taxon>Candidatus Desulfolinea</taxon>
    </lineage>
</organism>
<feature type="transmembrane region" description="Helical" evidence="9">
    <location>
        <begin position="158"/>
        <end position="177"/>
    </location>
</feature>